<dbReference type="AlphaFoldDB" id="A0A7W3LS87"/>
<dbReference type="RefSeq" id="WP_182845484.1">
    <property type="nucleotide sequence ID" value="NZ_BAAALP010000001.1"/>
</dbReference>
<sequence>MSTASGRVKVRRGATVRFTVTSDAADEFHLHGYDRTLDLRPGRPAVLELTADKPGVFEAELHHSKARVLELQVG</sequence>
<accession>A0A7W3LS87</accession>
<dbReference type="SUPFAM" id="SSF49503">
    <property type="entry name" value="Cupredoxins"/>
    <property type="match status" value="1"/>
</dbReference>
<dbReference type="InterPro" id="IPR008972">
    <property type="entry name" value="Cupredoxin"/>
</dbReference>
<reference evidence="1 2" key="1">
    <citation type="submission" date="2020-08" db="EMBL/GenBank/DDBJ databases">
        <title>Genomic Encyclopedia of Type Strains, Phase IV (KMG-IV): sequencing the most valuable type-strain genomes for metagenomic binning, comparative biology and taxonomic classification.</title>
        <authorList>
            <person name="Goeker M."/>
        </authorList>
    </citation>
    <scope>NUCLEOTIDE SEQUENCE [LARGE SCALE GENOMIC DNA]</scope>
    <source>
        <strain evidence="1 2">DSM 44197</strain>
    </source>
</reference>
<dbReference type="Proteomes" id="UP000572680">
    <property type="component" value="Unassembled WGS sequence"/>
</dbReference>
<name>A0A7W3LS87_ACTNM</name>
<proteinExistence type="predicted"/>
<keyword evidence="2" id="KW-1185">Reference proteome</keyword>
<dbReference type="EMBL" id="JACJIA010000006">
    <property type="protein sequence ID" value="MBA8953304.1"/>
    <property type="molecule type" value="Genomic_DNA"/>
</dbReference>
<organism evidence="1 2">
    <name type="scientific">Actinomadura namibiensis</name>
    <dbReference type="NCBI Taxonomy" id="182080"/>
    <lineage>
        <taxon>Bacteria</taxon>
        <taxon>Bacillati</taxon>
        <taxon>Actinomycetota</taxon>
        <taxon>Actinomycetes</taxon>
        <taxon>Streptosporangiales</taxon>
        <taxon>Thermomonosporaceae</taxon>
        <taxon>Actinomadura</taxon>
    </lineage>
</organism>
<evidence type="ECO:0000313" key="1">
    <source>
        <dbReference type="EMBL" id="MBA8953304.1"/>
    </source>
</evidence>
<gene>
    <name evidence="1" type="ORF">HNR61_004954</name>
</gene>
<comment type="caution">
    <text evidence="1">The sequence shown here is derived from an EMBL/GenBank/DDBJ whole genome shotgun (WGS) entry which is preliminary data.</text>
</comment>
<protein>
    <submittedName>
        <fullName evidence="1">Heme/copper-type cytochrome/quinol oxidase subunit 2</fullName>
    </submittedName>
</protein>
<dbReference type="Gene3D" id="2.60.40.420">
    <property type="entry name" value="Cupredoxins - blue copper proteins"/>
    <property type="match status" value="1"/>
</dbReference>
<evidence type="ECO:0000313" key="2">
    <source>
        <dbReference type="Proteomes" id="UP000572680"/>
    </source>
</evidence>